<evidence type="ECO:0000313" key="2">
    <source>
        <dbReference type="EMBL" id="CAJ0791868.1"/>
    </source>
</evidence>
<proteinExistence type="predicted"/>
<name>A0ABM9JEZ8_9RALS</name>
<organism evidence="2 3">
    <name type="scientific">Ralstonia condita</name>
    <dbReference type="NCBI Taxonomy" id="3058600"/>
    <lineage>
        <taxon>Bacteria</taxon>
        <taxon>Pseudomonadati</taxon>
        <taxon>Pseudomonadota</taxon>
        <taxon>Betaproteobacteria</taxon>
        <taxon>Burkholderiales</taxon>
        <taxon>Burkholderiaceae</taxon>
        <taxon>Ralstonia</taxon>
    </lineage>
</organism>
<dbReference type="InterPro" id="IPR004675">
    <property type="entry name" value="AhpD_core"/>
</dbReference>
<sequence length="164" mass="18468">MKRPLRRLDWLGSQAHEPSMEPRLDFYQSNPAAIQAVMGLEKALGKSTLETPLTELVRLRASQVNGCAYCVDLHTADARRGGENERRLATVSVWRETPFFTDRERAALAWTEAVTLVGETRVPDDVWQAARAQFSDAELVDLTLLVCTINTWNRLAISFRKLPG</sequence>
<dbReference type="Pfam" id="PF02627">
    <property type="entry name" value="CMD"/>
    <property type="match status" value="1"/>
</dbReference>
<dbReference type="NCBIfam" id="TIGR00778">
    <property type="entry name" value="ahpD_dom"/>
    <property type="match status" value="1"/>
</dbReference>
<feature type="domain" description="Carboxymuconolactone decarboxylase-like" evidence="1">
    <location>
        <begin position="32"/>
        <end position="113"/>
    </location>
</feature>
<dbReference type="PANTHER" id="PTHR34846:SF10">
    <property type="entry name" value="CYTOPLASMIC PROTEIN"/>
    <property type="match status" value="1"/>
</dbReference>
<protein>
    <recommendedName>
        <fullName evidence="1">Carboxymuconolactone decarboxylase-like domain-containing protein</fullName>
    </recommendedName>
</protein>
<comment type="caution">
    <text evidence="2">The sequence shown here is derived from an EMBL/GenBank/DDBJ whole genome shotgun (WGS) entry which is preliminary data.</text>
</comment>
<dbReference type="InterPro" id="IPR003779">
    <property type="entry name" value="CMD-like"/>
</dbReference>
<keyword evidence="3" id="KW-1185">Reference proteome</keyword>
<dbReference type="Gene3D" id="1.20.1290.10">
    <property type="entry name" value="AhpD-like"/>
    <property type="match status" value="1"/>
</dbReference>
<dbReference type="SUPFAM" id="SSF69118">
    <property type="entry name" value="AhpD-like"/>
    <property type="match status" value="1"/>
</dbReference>
<reference evidence="2 3" key="1">
    <citation type="submission" date="2023-07" db="EMBL/GenBank/DDBJ databases">
        <authorList>
            <person name="Peeters C."/>
        </authorList>
    </citation>
    <scope>NUCLEOTIDE SEQUENCE [LARGE SCALE GENOMIC DNA]</scope>
    <source>
        <strain evidence="2 3">LMG 7141</strain>
    </source>
</reference>
<evidence type="ECO:0000313" key="3">
    <source>
        <dbReference type="Proteomes" id="UP001189616"/>
    </source>
</evidence>
<evidence type="ECO:0000259" key="1">
    <source>
        <dbReference type="Pfam" id="PF02627"/>
    </source>
</evidence>
<dbReference type="PANTHER" id="PTHR34846">
    <property type="entry name" value="4-CARBOXYMUCONOLACTONE DECARBOXYLASE FAMILY PROTEIN (AFU_ORTHOLOGUE AFUA_6G11590)"/>
    <property type="match status" value="1"/>
</dbReference>
<dbReference type="EMBL" id="CATYWO010000003">
    <property type="protein sequence ID" value="CAJ0791868.1"/>
    <property type="molecule type" value="Genomic_DNA"/>
</dbReference>
<dbReference type="InterPro" id="IPR029032">
    <property type="entry name" value="AhpD-like"/>
</dbReference>
<dbReference type="Proteomes" id="UP001189616">
    <property type="component" value="Unassembled WGS sequence"/>
</dbReference>
<accession>A0ABM9JEZ8</accession>
<gene>
    <name evidence="2" type="ORF">LMG7141_02573</name>
</gene>